<keyword evidence="5 13" id="KW-0812">Transmembrane</keyword>
<dbReference type="Pfam" id="PF13091">
    <property type="entry name" value="PLDc_2"/>
    <property type="match status" value="2"/>
</dbReference>
<proteinExistence type="predicted"/>
<feature type="domain" description="PLD phosphodiesterase" evidence="14">
    <location>
        <begin position="262"/>
        <end position="289"/>
    </location>
</feature>
<reference evidence="15 16" key="1">
    <citation type="submission" date="2021-10" db="EMBL/GenBank/DDBJ databases">
        <title>Collection of gut derived symbiotic bacterial strains cultured from healthy donors.</title>
        <authorList>
            <person name="Lin H."/>
            <person name="Littmann E."/>
            <person name="Kohout C."/>
            <person name="Pamer E.G."/>
        </authorList>
    </citation>
    <scope>NUCLEOTIDE SEQUENCE [LARGE SCALE GENOMIC DNA]</scope>
    <source>
        <strain evidence="15 16">DFI.1.165</strain>
    </source>
</reference>
<dbReference type="PANTHER" id="PTHR21248:SF22">
    <property type="entry name" value="PHOSPHOLIPASE D"/>
    <property type="match status" value="1"/>
</dbReference>
<dbReference type="Gene3D" id="3.30.870.10">
    <property type="entry name" value="Endonuclease Chain A"/>
    <property type="match status" value="2"/>
</dbReference>
<feature type="transmembrane region" description="Helical" evidence="13">
    <location>
        <begin position="86"/>
        <end position="104"/>
    </location>
</feature>
<keyword evidence="2" id="KW-1003">Cell membrane</keyword>
<feature type="transmembrane region" description="Helical" evidence="13">
    <location>
        <begin position="57"/>
        <end position="74"/>
    </location>
</feature>
<keyword evidence="6" id="KW-0677">Repeat</keyword>
<dbReference type="EMBL" id="JAJCIS010000010">
    <property type="protein sequence ID" value="MCB7388261.1"/>
    <property type="molecule type" value="Genomic_DNA"/>
</dbReference>
<keyword evidence="16" id="KW-1185">Reference proteome</keyword>
<evidence type="ECO:0000256" key="5">
    <source>
        <dbReference type="ARBA" id="ARBA00022692"/>
    </source>
</evidence>
<dbReference type="CDD" id="cd09160">
    <property type="entry name" value="PLDc_SMU_988_like_2"/>
    <property type="match status" value="1"/>
</dbReference>
<dbReference type="PROSITE" id="PS50035">
    <property type="entry name" value="PLD"/>
    <property type="match status" value="2"/>
</dbReference>
<dbReference type="PANTHER" id="PTHR21248">
    <property type="entry name" value="CARDIOLIPIN SYNTHASE"/>
    <property type="match status" value="1"/>
</dbReference>
<dbReference type="Pfam" id="PF13396">
    <property type="entry name" value="PLDc_N"/>
    <property type="match status" value="1"/>
</dbReference>
<evidence type="ECO:0000256" key="7">
    <source>
        <dbReference type="ARBA" id="ARBA00022989"/>
    </source>
</evidence>
<evidence type="ECO:0000256" key="10">
    <source>
        <dbReference type="ARBA" id="ARBA00023209"/>
    </source>
</evidence>
<keyword evidence="10" id="KW-0594">Phospholipid biosynthesis</keyword>
<feature type="domain" description="PLD phosphodiesterase" evidence="14">
    <location>
        <begin position="441"/>
        <end position="468"/>
    </location>
</feature>
<dbReference type="InterPro" id="IPR001736">
    <property type="entry name" value="PLipase_D/transphosphatidylase"/>
</dbReference>
<sequence>MTRELRHHDKSQSMGKRAKNKVFGVIYSRTAVVFVLLLMQIGVMGFTLTYLEGYTNYLYGIFVILSMAAVIYIINAKGAPEIKMTWLLFILLVPVVGVGFYIFVQTEIGTRYIGKRLEILRMETEPYMKQNENIVELMRSSRLANTNLSHFLYQQLGFPTYGNTDAQYFPLGDDKFPVLVEELANAKKFIFMEYFIVEEGIMWDTILNVLAAKVKEGVEVRFMYDGMCSVALLPYEYPEKLKRMGIQCKQFAPIKPVLSTHQNNRDHRKICVIDGATAFTGGVNLADEYINEKMRFGHWKDTAIMLKGDAVQSFTMMFLQMWNVDEKRPDIYKKYLTVKHRGFRREQGYMIPYGDSPYDDENVGEEVYFHILNHAKKYVHIMTPYLILDNEMITTLTRAAKSGIEVQIIMPHIPDKPYAFYLAKTYYSELIESGVQIYEYMPGFIHAKVFTSDDDTATVGTINLDYRSLYLHFECGVFIYHNPVVYAIEKDFQETLDKCHKVTLTEVQNRSLFTKVYGQVLRLVAPLM</sequence>
<organism evidence="15 16">
    <name type="scientific">Bariatricus massiliensis</name>
    <dbReference type="NCBI Taxonomy" id="1745713"/>
    <lineage>
        <taxon>Bacteria</taxon>
        <taxon>Bacillati</taxon>
        <taxon>Bacillota</taxon>
        <taxon>Clostridia</taxon>
        <taxon>Lachnospirales</taxon>
        <taxon>Lachnospiraceae</taxon>
        <taxon>Bariatricus</taxon>
    </lineage>
</organism>
<keyword evidence="11" id="KW-1208">Phospholipid metabolism</keyword>
<dbReference type="CDD" id="cd09154">
    <property type="entry name" value="PLDc_SMU_988_like_1"/>
    <property type="match status" value="1"/>
</dbReference>
<dbReference type="NCBIfam" id="TIGR04265">
    <property type="entry name" value="bac_cardiolipin"/>
    <property type="match status" value="1"/>
</dbReference>
<evidence type="ECO:0000256" key="3">
    <source>
        <dbReference type="ARBA" id="ARBA00022516"/>
    </source>
</evidence>
<evidence type="ECO:0000259" key="14">
    <source>
        <dbReference type="PROSITE" id="PS50035"/>
    </source>
</evidence>
<feature type="transmembrane region" description="Helical" evidence="13">
    <location>
        <begin position="21"/>
        <end position="51"/>
    </location>
</feature>
<evidence type="ECO:0000256" key="9">
    <source>
        <dbReference type="ARBA" id="ARBA00023136"/>
    </source>
</evidence>
<evidence type="ECO:0000256" key="12">
    <source>
        <dbReference type="NCBIfam" id="TIGR04265"/>
    </source>
</evidence>
<keyword evidence="4" id="KW-0808">Transferase</keyword>
<dbReference type="EC" id="2.7.8.-" evidence="12"/>
<evidence type="ECO:0000256" key="1">
    <source>
        <dbReference type="ARBA" id="ARBA00004651"/>
    </source>
</evidence>
<dbReference type="InterPro" id="IPR022924">
    <property type="entry name" value="Cardiolipin_synthase"/>
</dbReference>
<evidence type="ECO:0000256" key="6">
    <source>
        <dbReference type="ARBA" id="ARBA00022737"/>
    </source>
</evidence>
<accession>A0ABS8DIJ6</accession>
<keyword evidence="8" id="KW-0443">Lipid metabolism</keyword>
<evidence type="ECO:0000256" key="11">
    <source>
        <dbReference type="ARBA" id="ARBA00023264"/>
    </source>
</evidence>
<evidence type="ECO:0000256" key="8">
    <source>
        <dbReference type="ARBA" id="ARBA00023098"/>
    </source>
</evidence>
<dbReference type="InterPro" id="IPR027379">
    <property type="entry name" value="CLS_N"/>
</dbReference>
<evidence type="ECO:0000256" key="4">
    <source>
        <dbReference type="ARBA" id="ARBA00022679"/>
    </source>
</evidence>
<comment type="caution">
    <text evidence="15">The sequence shown here is derived from an EMBL/GenBank/DDBJ whole genome shotgun (WGS) entry which is preliminary data.</text>
</comment>
<keyword evidence="9 13" id="KW-0472">Membrane</keyword>
<keyword evidence="7 13" id="KW-1133">Transmembrane helix</keyword>
<protein>
    <recommendedName>
        <fullName evidence="12">Cardiolipin synthase</fullName>
        <ecNumber evidence="12">2.7.8.-</ecNumber>
    </recommendedName>
</protein>
<dbReference type="RefSeq" id="WP_066731514.1">
    <property type="nucleotide sequence ID" value="NZ_JAJCIQ010000010.1"/>
</dbReference>
<dbReference type="SMART" id="SM00155">
    <property type="entry name" value="PLDc"/>
    <property type="match status" value="2"/>
</dbReference>
<evidence type="ECO:0000256" key="13">
    <source>
        <dbReference type="SAM" id="Phobius"/>
    </source>
</evidence>
<keyword evidence="3" id="KW-0444">Lipid biosynthesis</keyword>
<comment type="subcellular location">
    <subcellularLocation>
        <location evidence="1">Cell membrane</location>
        <topology evidence="1">Multi-pass membrane protein</topology>
    </subcellularLocation>
</comment>
<dbReference type="SUPFAM" id="SSF56024">
    <property type="entry name" value="Phospholipase D/nuclease"/>
    <property type="match status" value="2"/>
</dbReference>
<evidence type="ECO:0000256" key="2">
    <source>
        <dbReference type="ARBA" id="ARBA00022475"/>
    </source>
</evidence>
<gene>
    <name evidence="15" type="primary">cls</name>
    <name evidence="15" type="ORF">LIZ65_13295</name>
</gene>
<evidence type="ECO:0000313" key="15">
    <source>
        <dbReference type="EMBL" id="MCB7388261.1"/>
    </source>
</evidence>
<evidence type="ECO:0000313" key="16">
    <source>
        <dbReference type="Proteomes" id="UP001299546"/>
    </source>
</evidence>
<dbReference type="InterPro" id="IPR025202">
    <property type="entry name" value="PLD-like_dom"/>
</dbReference>
<name>A0ABS8DIJ6_9FIRM</name>
<dbReference type="Proteomes" id="UP001299546">
    <property type="component" value="Unassembled WGS sequence"/>
</dbReference>